<comment type="caution">
    <text evidence="2">The sequence shown here is derived from an EMBL/GenBank/DDBJ whole genome shotgun (WGS) entry which is preliminary data.</text>
</comment>
<proteinExistence type="predicted"/>
<dbReference type="AlphaFoldDB" id="A0A1J5PQG1"/>
<name>A0A1J5PQG1_9ZZZZ</name>
<reference evidence="2" key="1">
    <citation type="submission" date="2016-10" db="EMBL/GenBank/DDBJ databases">
        <title>Sequence of Gallionella enrichment culture.</title>
        <authorList>
            <person name="Poehlein A."/>
            <person name="Muehling M."/>
            <person name="Daniel R."/>
        </authorList>
    </citation>
    <scope>NUCLEOTIDE SEQUENCE</scope>
</reference>
<dbReference type="EMBL" id="MLJW01004521">
    <property type="protein sequence ID" value="OIQ69812.1"/>
    <property type="molecule type" value="Genomic_DNA"/>
</dbReference>
<keyword evidence="1" id="KW-0472">Membrane</keyword>
<organism evidence="2">
    <name type="scientific">mine drainage metagenome</name>
    <dbReference type="NCBI Taxonomy" id="410659"/>
    <lineage>
        <taxon>unclassified sequences</taxon>
        <taxon>metagenomes</taxon>
        <taxon>ecological metagenomes</taxon>
    </lineage>
</organism>
<keyword evidence="1" id="KW-1133">Transmembrane helix</keyword>
<accession>A0A1J5PQG1</accession>
<sequence>MVKEQSEVELTPMTDFDQIVAQLSMPSASSYLDDLDRYDHFEPPEPEPLPKFAKPTRIALVGVIGGPLLLLFLAITHFDPTGFGTWLGLGGFIAGLVALLLRTKNPDEPEPPEGGAVV</sequence>
<feature type="transmembrane region" description="Helical" evidence="1">
    <location>
        <begin position="58"/>
        <end position="77"/>
    </location>
</feature>
<protein>
    <submittedName>
        <fullName evidence="2">Uncharacterized protein</fullName>
    </submittedName>
</protein>
<evidence type="ECO:0000256" key="1">
    <source>
        <dbReference type="SAM" id="Phobius"/>
    </source>
</evidence>
<keyword evidence="1" id="KW-0812">Transmembrane</keyword>
<gene>
    <name evidence="2" type="ORF">GALL_485820</name>
</gene>
<feature type="transmembrane region" description="Helical" evidence="1">
    <location>
        <begin position="83"/>
        <end position="101"/>
    </location>
</feature>
<evidence type="ECO:0000313" key="2">
    <source>
        <dbReference type="EMBL" id="OIQ69812.1"/>
    </source>
</evidence>